<evidence type="ECO:0000256" key="9">
    <source>
        <dbReference type="ARBA" id="ARBA00022741"/>
    </source>
</evidence>
<evidence type="ECO:0000313" key="19">
    <source>
        <dbReference type="Proteomes" id="UP000009046"/>
    </source>
</evidence>
<comment type="catalytic activity">
    <reaction evidence="13">
        <text>L-threonyl-[protein] + ATP = O-phospho-L-threonyl-[protein] + ADP + H(+)</text>
        <dbReference type="Rhea" id="RHEA:46608"/>
        <dbReference type="Rhea" id="RHEA-COMP:11060"/>
        <dbReference type="Rhea" id="RHEA-COMP:11605"/>
        <dbReference type="ChEBI" id="CHEBI:15378"/>
        <dbReference type="ChEBI" id="CHEBI:30013"/>
        <dbReference type="ChEBI" id="CHEBI:30616"/>
        <dbReference type="ChEBI" id="CHEBI:61977"/>
        <dbReference type="ChEBI" id="CHEBI:456216"/>
        <dbReference type="EC" id="2.7.11.1"/>
    </reaction>
</comment>
<comment type="cofactor">
    <cofactor evidence="1">
        <name>Mg(2+)</name>
        <dbReference type="ChEBI" id="CHEBI:18420"/>
    </cofactor>
</comment>
<dbReference type="EC" id="2.7.11.1" evidence="3"/>
<dbReference type="RefSeq" id="XP_002426964.1">
    <property type="nucleotide sequence ID" value="XM_002426919.1"/>
</dbReference>
<evidence type="ECO:0000256" key="7">
    <source>
        <dbReference type="ARBA" id="ARBA00022679"/>
    </source>
</evidence>
<sequence>MSERRQKAPIRVGFYDIEKTIGKGNFAVVKLARHRITKTQGAIKIIDKTQLDAVNLLKVYREVDIMKQLDHPHIIKLFQVMETKNMIYIVSEYASQGEIFDYIAKFGRMNEKTARKKFWQILSAIEYCHSKQIVHRDLKAENLLMDQNMEIKIADFGFSNYYNPNELLSTWCGSPPYAAPEVFQGLKYVGPEIDIWSLGVVLYVLVCGALPFDGSTLQSLKDRVLSGRFRIPYFMSSDCESLIRKMLVVDPGKRYSIENIKKHRWMQAEIPKLPDSTNIGTTHELNDQILRLMQSLGIDSVKTRESLRCGSYDHHAAIYYLLLKRLRQHRKELNVNQFGCHTDDEIDCRRPSSIAEQAMRKLTGDNNIRIAESTEHRNRDVNLLDVQKYLDGSCRPPNSSTASSMGKFNESIKPEDFISESIPVDFLGLANPNRTSGLYVFPGMDQWLDEPQRGREKFMNSQEDPRLQNTRYLSNSGAICFPQHGSSSPIPQEFYNALQMNLQIKSENGLTPKHCTKEMKNLQKSTDFEIHIADERGIQDIASGIISPAQNFNDFKYVNQQMSREPIFLRTESHRSIFDDDKNNIFDVEQKNFDWQDLLQQSNKLLKENFEILQQQQNQYGNTFTTGFEGNKQMQTSRSAQNFNEKNKSTASGDIANFMDVVRSQNEIVIPESINSLNISNISKDLEAISESETTKIDEKISGITLGHNDMFRLPLTRATTNPFLRSERKGNESICHQQYSSSTDEGIETDIEDSPGSGKSSNAIVNQQRLNSNLTVGVHQKSLSQHINSHCHSPSHSPCLKNTLSAFESSLDYQFDSELASSLPSCTSSNTIKYSTDNPVVSKNMMHSSLFTSSMKPFHRPNPITGNRNLTRSPIDFREGRRASDGLVPQQQVDIPQEINSNLTVFNHQKLNDMGKTKGAMELHLVQREHEVLKNKYQTPSQEEQCVRQIQHVQYHQVSLPEQYLDENSSRKQVPKKIGLPETLMTANQFNPNPSQKNEFLNLSDLVVSSPSSMNASVQQNAHLGKTPLQQQLMQHRLLQQKRHLLQKQGAFQQASQQSPPVLAYMTSRQRQMLRQASYKLAQKMPVLPPLPHGDEINTDLRTITEDCTNGHTPEGDVKWTNNTLPLQPGSTDVETGSSPRKLPTPNKSLHGSIPERNERQLPLTPERQLLFAEGRQLPNPPSDKMKSAPERMLPHQPGSGRMLPTIGIQIQKTHSLPKTNQSFDNTGNNEPPPPEIDFQSTKLLFNQSSKQTRNMVNVQNQIHANAAEGSGKSNESIFCRQNNTASDELKDSGRLQTTLRTDLSTEKNSTDVAADDKRLSDEENWSNANVSWDNSQKRYNDLIELFI</sequence>
<evidence type="ECO:0000256" key="10">
    <source>
        <dbReference type="ARBA" id="ARBA00022777"/>
    </source>
</evidence>
<dbReference type="InterPro" id="IPR011009">
    <property type="entry name" value="Kinase-like_dom_sf"/>
</dbReference>
<dbReference type="Proteomes" id="UP000009046">
    <property type="component" value="Unassembled WGS sequence"/>
</dbReference>
<dbReference type="EMBL" id="DS235271">
    <property type="protein sequence ID" value="EEB14226.1"/>
    <property type="molecule type" value="Genomic_DNA"/>
</dbReference>
<evidence type="ECO:0000256" key="11">
    <source>
        <dbReference type="ARBA" id="ARBA00022840"/>
    </source>
</evidence>
<evidence type="ECO:0000256" key="12">
    <source>
        <dbReference type="ARBA" id="ARBA00022842"/>
    </source>
</evidence>
<keyword evidence="9" id="KW-0547">Nucleotide-binding</keyword>
<evidence type="ECO:0000256" key="14">
    <source>
        <dbReference type="ARBA" id="ARBA00048679"/>
    </source>
</evidence>
<feature type="compositionally biased region" description="Basic and acidic residues" evidence="15">
    <location>
        <begin position="1185"/>
        <end position="1195"/>
    </location>
</feature>
<dbReference type="PANTHER" id="PTHR24346">
    <property type="entry name" value="MAP/MICROTUBULE AFFINITY-REGULATING KINASE"/>
    <property type="match status" value="1"/>
</dbReference>
<dbReference type="CDD" id="cd14338">
    <property type="entry name" value="UBA_SIK"/>
    <property type="match status" value="1"/>
</dbReference>
<evidence type="ECO:0000256" key="3">
    <source>
        <dbReference type="ARBA" id="ARBA00012513"/>
    </source>
</evidence>
<gene>
    <name evidence="18" type="primary">8229588</name>
    <name evidence="17" type="ORF">Phum_PHUM287820</name>
</gene>
<feature type="domain" description="Protein kinase" evidence="16">
    <location>
        <begin position="15"/>
        <end position="266"/>
    </location>
</feature>
<dbReference type="EMBL" id="AAZO01003342">
    <property type="status" value="NOT_ANNOTATED_CDS"/>
    <property type="molecule type" value="Genomic_DNA"/>
</dbReference>
<feature type="compositionally biased region" description="Polar residues" evidence="15">
    <location>
        <begin position="1121"/>
        <end position="1140"/>
    </location>
</feature>
<dbReference type="SMART" id="SM00220">
    <property type="entry name" value="S_TKc"/>
    <property type="match status" value="1"/>
</dbReference>
<feature type="compositionally biased region" description="Polar residues" evidence="15">
    <location>
        <begin position="735"/>
        <end position="745"/>
    </location>
</feature>
<dbReference type="STRING" id="121224.E0VLH0"/>
<dbReference type="Pfam" id="PF00069">
    <property type="entry name" value="Pkinase"/>
    <property type="match status" value="1"/>
</dbReference>
<dbReference type="eggNOG" id="KOG0586">
    <property type="taxonomic scope" value="Eukaryota"/>
</dbReference>
<keyword evidence="5" id="KW-0723">Serine/threonine-protein kinase</keyword>
<dbReference type="PROSITE" id="PS00108">
    <property type="entry name" value="PROTEIN_KINASE_ST"/>
    <property type="match status" value="1"/>
</dbReference>
<dbReference type="CTD" id="8229588"/>
<dbReference type="EnsemblMetazoa" id="PHUM287820-RA">
    <property type="protein sequence ID" value="PHUM287820-PA"/>
    <property type="gene ID" value="PHUM287820"/>
</dbReference>
<evidence type="ECO:0000256" key="2">
    <source>
        <dbReference type="ARBA" id="ARBA00004496"/>
    </source>
</evidence>
<dbReference type="GO" id="GO:0005524">
    <property type="term" value="F:ATP binding"/>
    <property type="evidence" value="ECO:0007669"/>
    <property type="project" value="UniProtKB-KW"/>
</dbReference>
<dbReference type="SUPFAM" id="SSF56112">
    <property type="entry name" value="Protein kinase-like (PK-like)"/>
    <property type="match status" value="1"/>
</dbReference>
<organism>
    <name type="scientific">Pediculus humanus subsp. corporis</name>
    <name type="common">Body louse</name>
    <dbReference type="NCBI Taxonomy" id="121224"/>
    <lineage>
        <taxon>Eukaryota</taxon>
        <taxon>Metazoa</taxon>
        <taxon>Ecdysozoa</taxon>
        <taxon>Arthropoda</taxon>
        <taxon>Hexapoda</taxon>
        <taxon>Insecta</taxon>
        <taxon>Pterygota</taxon>
        <taxon>Neoptera</taxon>
        <taxon>Paraneoptera</taxon>
        <taxon>Psocodea</taxon>
        <taxon>Troctomorpha</taxon>
        <taxon>Phthiraptera</taxon>
        <taxon>Anoplura</taxon>
        <taxon>Pediculidae</taxon>
        <taxon>Pediculus</taxon>
    </lineage>
</organism>
<evidence type="ECO:0000256" key="1">
    <source>
        <dbReference type="ARBA" id="ARBA00001946"/>
    </source>
</evidence>
<dbReference type="CDD" id="cd14071">
    <property type="entry name" value="STKc_SIK"/>
    <property type="match status" value="1"/>
</dbReference>
<dbReference type="InterPro" id="IPR008271">
    <property type="entry name" value="Ser/Thr_kinase_AS"/>
</dbReference>
<dbReference type="GO" id="GO:0005737">
    <property type="term" value="C:cytoplasm"/>
    <property type="evidence" value="ECO:0007669"/>
    <property type="project" value="UniProtKB-SubCell"/>
</dbReference>
<proteinExistence type="predicted"/>
<keyword evidence="8" id="KW-0479">Metal-binding</keyword>
<dbReference type="KEGG" id="phu:Phum_PHUM287820"/>
<evidence type="ECO:0000256" key="15">
    <source>
        <dbReference type="SAM" id="MobiDB-lite"/>
    </source>
</evidence>
<feature type="region of interest" description="Disordered" evidence="15">
    <location>
        <begin position="1176"/>
        <end position="1202"/>
    </location>
</feature>
<dbReference type="InterPro" id="IPR057380">
    <property type="entry name" value="UBA_SIK1/2/3"/>
</dbReference>
<feature type="region of interest" description="Disordered" evidence="15">
    <location>
        <begin position="726"/>
        <end position="763"/>
    </location>
</feature>
<dbReference type="InParanoid" id="E0VLH0"/>
<dbReference type="PROSITE" id="PS50011">
    <property type="entry name" value="PROTEIN_KINASE_DOM"/>
    <property type="match status" value="1"/>
</dbReference>
<evidence type="ECO:0000313" key="17">
    <source>
        <dbReference type="EMBL" id="EEB14226.1"/>
    </source>
</evidence>
<keyword evidence="11" id="KW-0067">ATP-binding</keyword>
<dbReference type="VEuPathDB" id="VectorBase:PHUM287820"/>
<dbReference type="FunFam" id="3.30.200.20:FF:000003">
    <property type="entry name" value="Non-specific serine/threonine protein kinase"/>
    <property type="match status" value="1"/>
</dbReference>
<name>E0VLH0_PEDHC</name>
<dbReference type="OrthoDB" id="193931at2759"/>
<reference evidence="18" key="3">
    <citation type="submission" date="2021-02" db="UniProtKB">
        <authorList>
            <consortium name="EnsemblMetazoa"/>
        </authorList>
    </citation>
    <scope>IDENTIFICATION</scope>
    <source>
        <strain evidence="18">USDA</strain>
    </source>
</reference>
<reference evidence="17" key="2">
    <citation type="submission" date="2007-04" db="EMBL/GenBank/DDBJ databases">
        <title>The genome of the human body louse.</title>
        <authorList>
            <consortium name="The Human Body Louse Genome Consortium"/>
            <person name="Kirkness E."/>
            <person name="Walenz B."/>
            <person name="Hass B."/>
            <person name="Bruggner R."/>
            <person name="Strausberg R."/>
        </authorList>
    </citation>
    <scope>NUCLEOTIDE SEQUENCE</scope>
    <source>
        <strain evidence="17">USDA</strain>
    </source>
</reference>
<keyword evidence="19" id="KW-1185">Reference proteome</keyword>
<comment type="subcellular location">
    <subcellularLocation>
        <location evidence="2">Cytoplasm</location>
    </subcellularLocation>
</comment>
<feature type="region of interest" description="Disordered" evidence="15">
    <location>
        <begin position="854"/>
        <end position="874"/>
    </location>
</feature>
<evidence type="ECO:0000256" key="13">
    <source>
        <dbReference type="ARBA" id="ARBA00047899"/>
    </source>
</evidence>
<dbReference type="Pfam" id="PF23312">
    <property type="entry name" value="UBA_SIK3"/>
    <property type="match status" value="1"/>
</dbReference>
<dbReference type="GO" id="GO:0046872">
    <property type="term" value="F:metal ion binding"/>
    <property type="evidence" value="ECO:0007669"/>
    <property type="project" value="UniProtKB-KW"/>
</dbReference>
<dbReference type="GeneID" id="8229588"/>
<dbReference type="InterPro" id="IPR000719">
    <property type="entry name" value="Prot_kinase_dom"/>
</dbReference>
<keyword evidence="4" id="KW-0963">Cytoplasm</keyword>
<reference evidence="17" key="1">
    <citation type="submission" date="2007-04" db="EMBL/GenBank/DDBJ databases">
        <title>Annotation of Pediculus humanus corporis strain USDA.</title>
        <authorList>
            <person name="Kirkness E."/>
            <person name="Hannick L."/>
            <person name="Hass B."/>
            <person name="Bruggner R."/>
            <person name="Lawson D."/>
            <person name="Bidwell S."/>
            <person name="Joardar V."/>
            <person name="Caler E."/>
            <person name="Walenz B."/>
            <person name="Inman J."/>
            <person name="Schobel S."/>
            <person name="Galinsky K."/>
            <person name="Amedeo P."/>
            <person name="Strausberg R."/>
        </authorList>
    </citation>
    <scope>NUCLEOTIDE SEQUENCE</scope>
    <source>
        <strain evidence="17">USDA</strain>
    </source>
</reference>
<dbReference type="GO" id="GO:0000226">
    <property type="term" value="P:microtubule cytoskeleton organization"/>
    <property type="evidence" value="ECO:0007669"/>
    <property type="project" value="TreeGrafter"/>
</dbReference>
<dbReference type="HOGENOM" id="CLU_257835_0_0_1"/>
<keyword evidence="6" id="KW-0597">Phosphoprotein</keyword>
<evidence type="ECO:0000256" key="4">
    <source>
        <dbReference type="ARBA" id="ARBA00022490"/>
    </source>
</evidence>
<feature type="region of interest" description="Disordered" evidence="15">
    <location>
        <begin position="1110"/>
        <end position="1164"/>
    </location>
</feature>
<evidence type="ECO:0000256" key="5">
    <source>
        <dbReference type="ARBA" id="ARBA00022527"/>
    </source>
</evidence>
<evidence type="ECO:0000259" key="16">
    <source>
        <dbReference type="PROSITE" id="PS50011"/>
    </source>
</evidence>
<dbReference type="GO" id="GO:0035556">
    <property type="term" value="P:intracellular signal transduction"/>
    <property type="evidence" value="ECO:0007669"/>
    <property type="project" value="TreeGrafter"/>
</dbReference>
<evidence type="ECO:0000256" key="6">
    <source>
        <dbReference type="ARBA" id="ARBA00022553"/>
    </source>
</evidence>
<dbReference type="FunFam" id="1.10.510.10:FF:000154">
    <property type="entry name" value="Serine/threonine-protein kinase SIK2"/>
    <property type="match status" value="1"/>
</dbReference>
<protein>
    <recommendedName>
        <fullName evidence="3">non-specific serine/threonine protein kinase</fullName>
        <ecNumber evidence="3">2.7.11.1</ecNumber>
    </recommendedName>
</protein>
<evidence type="ECO:0000256" key="8">
    <source>
        <dbReference type="ARBA" id="ARBA00022723"/>
    </source>
</evidence>
<comment type="catalytic activity">
    <reaction evidence="14">
        <text>L-seryl-[protein] + ATP = O-phospho-L-seryl-[protein] + ADP + H(+)</text>
        <dbReference type="Rhea" id="RHEA:17989"/>
        <dbReference type="Rhea" id="RHEA-COMP:9863"/>
        <dbReference type="Rhea" id="RHEA-COMP:11604"/>
        <dbReference type="ChEBI" id="CHEBI:15378"/>
        <dbReference type="ChEBI" id="CHEBI:29999"/>
        <dbReference type="ChEBI" id="CHEBI:30616"/>
        <dbReference type="ChEBI" id="CHEBI:83421"/>
        <dbReference type="ChEBI" id="CHEBI:456216"/>
        <dbReference type="EC" id="2.7.11.1"/>
    </reaction>
</comment>
<keyword evidence="12" id="KW-0460">Magnesium</keyword>
<dbReference type="PANTHER" id="PTHR24346:SF74">
    <property type="entry name" value="PROTEIN KINASE DOMAIN-CONTAINING PROTEIN"/>
    <property type="match status" value="1"/>
</dbReference>
<keyword evidence="10" id="KW-0418">Kinase</keyword>
<dbReference type="Gene3D" id="1.10.510.10">
    <property type="entry name" value="Transferase(Phosphotransferase) domain 1"/>
    <property type="match status" value="1"/>
</dbReference>
<dbReference type="InterPro" id="IPR034672">
    <property type="entry name" value="SIK"/>
</dbReference>
<keyword evidence="7" id="KW-0808">Transferase</keyword>
<dbReference type="GO" id="GO:0050321">
    <property type="term" value="F:tau-protein kinase activity"/>
    <property type="evidence" value="ECO:0007669"/>
    <property type="project" value="TreeGrafter"/>
</dbReference>
<accession>E0VLH0</accession>
<evidence type="ECO:0000313" key="18">
    <source>
        <dbReference type="EnsemblMetazoa" id="PHUM287820-PA"/>
    </source>
</evidence>